<evidence type="ECO:0000256" key="6">
    <source>
        <dbReference type="RuleBase" id="RU003968"/>
    </source>
</evidence>
<dbReference type="GO" id="GO:0050660">
    <property type="term" value="F:flavin adenine dinucleotide binding"/>
    <property type="evidence" value="ECO:0007669"/>
    <property type="project" value="InterPro"/>
</dbReference>
<evidence type="ECO:0000256" key="4">
    <source>
        <dbReference type="ARBA" id="ARBA00022827"/>
    </source>
</evidence>
<dbReference type="Pfam" id="PF05199">
    <property type="entry name" value="GMC_oxred_C"/>
    <property type="match status" value="1"/>
</dbReference>
<evidence type="ECO:0000256" key="2">
    <source>
        <dbReference type="ARBA" id="ARBA00010790"/>
    </source>
</evidence>
<dbReference type="PROSITE" id="PS00624">
    <property type="entry name" value="GMC_OXRED_2"/>
    <property type="match status" value="1"/>
</dbReference>
<organism evidence="9 10">
    <name type="scientific">Marinomonas communis</name>
    <dbReference type="NCBI Taxonomy" id="28254"/>
    <lineage>
        <taxon>Bacteria</taxon>
        <taxon>Pseudomonadati</taxon>
        <taxon>Pseudomonadota</taxon>
        <taxon>Gammaproteobacteria</taxon>
        <taxon>Oceanospirillales</taxon>
        <taxon>Oceanospirillaceae</taxon>
        <taxon>Marinomonas</taxon>
    </lineage>
</organism>
<feature type="binding site" evidence="5">
    <location>
        <position position="95"/>
    </location>
    <ligand>
        <name>FAD</name>
        <dbReference type="ChEBI" id="CHEBI:57692"/>
    </ligand>
</feature>
<dbReference type="Gene3D" id="3.30.560.10">
    <property type="entry name" value="Glucose Oxidase, domain 3"/>
    <property type="match status" value="1"/>
</dbReference>
<dbReference type="InterPro" id="IPR012132">
    <property type="entry name" value="GMC_OxRdtase"/>
</dbReference>
<feature type="binding site" evidence="5">
    <location>
        <position position="230"/>
    </location>
    <ligand>
        <name>FAD</name>
        <dbReference type="ChEBI" id="CHEBI:57692"/>
    </ligand>
</feature>
<evidence type="ECO:0000259" key="8">
    <source>
        <dbReference type="PROSITE" id="PS00624"/>
    </source>
</evidence>
<dbReference type="EMBL" id="SNZA01000007">
    <property type="protein sequence ID" value="TDR05882.1"/>
    <property type="molecule type" value="Genomic_DNA"/>
</dbReference>
<feature type="binding site" evidence="5">
    <location>
        <begin position="103"/>
        <end position="106"/>
    </location>
    <ligand>
        <name>FAD</name>
        <dbReference type="ChEBI" id="CHEBI:57692"/>
    </ligand>
</feature>
<protein>
    <submittedName>
        <fullName evidence="9">Choline dehydrogenase-like flavoprotein</fullName>
    </submittedName>
</protein>
<proteinExistence type="inferred from homology"/>
<dbReference type="InterPro" id="IPR000172">
    <property type="entry name" value="GMC_OxRdtase_N"/>
</dbReference>
<name>A0A4R6X3L2_9GAMM</name>
<dbReference type="Pfam" id="PF00732">
    <property type="entry name" value="GMC_oxred_N"/>
    <property type="match status" value="1"/>
</dbReference>
<evidence type="ECO:0000259" key="7">
    <source>
        <dbReference type="PROSITE" id="PS00623"/>
    </source>
</evidence>
<comment type="similarity">
    <text evidence="2 6">Belongs to the GMC oxidoreductase family.</text>
</comment>
<dbReference type="Gene3D" id="3.50.50.60">
    <property type="entry name" value="FAD/NAD(P)-binding domain"/>
    <property type="match status" value="1"/>
</dbReference>
<dbReference type="RefSeq" id="WP_133564997.1">
    <property type="nucleotide sequence ID" value="NZ_SNZA01000007.1"/>
</dbReference>
<dbReference type="InterPro" id="IPR007867">
    <property type="entry name" value="GMC_OxRtase_C"/>
</dbReference>
<dbReference type="AlphaFoldDB" id="A0A4R6X3L2"/>
<keyword evidence="10" id="KW-1185">Reference proteome</keyword>
<feature type="domain" description="Glucose-methanol-choline oxidoreductase N-terminal" evidence="7">
    <location>
        <begin position="93"/>
        <end position="116"/>
    </location>
</feature>
<dbReference type="InterPro" id="IPR036188">
    <property type="entry name" value="FAD/NAD-bd_sf"/>
</dbReference>
<keyword evidence="4 5" id="KW-0274">FAD</keyword>
<dbReference type="SUPFAM" id="SSF54373">
    <property type="entry name" value="FAD-linked reductases, C-terminal domain"/>
    <property type="match status" value="1"/>
</dbReference>
<keyword evidence="3 6" id="KW-0285">Flavoprotein</keyword>
<dbReference type="PANTHER" id="PTHR11552:SF147">
    <property type="entry name" value="CHOLINE DEHYDROGENASE, MITOCHONDRIAL"/>
    <property type="match status" value="1"/>
</dbReference>
<dbReference type="GO" id="GO:0016614">
    <property type="term" value="F:oxidoreductase activity, acting on CH-OH group of donors"/>
    <property type="evidence" value="ECO:0007669"/>
    <property type="project" value="InterPro"/>
</dbReference>
<evidence type="ECO:0000313" key="9">
    <source>
        <dbReference type="EMBL" id="TDR05882.1"/>
    </source>
</evidence>
<sequence length="544" mass="59563">MFFRSSAKKVHSLKPQYDYVIAGGGPAGCVLANRLSEDPDVSVLLIEVGGPDSHPYIHMPVGFAKLTGNSHSWGYKTVPQRNLNNREVWFTQARVLGGGSSINAQVYTRGHRYDYDAWEKDGGATGWNYQSVLPYFLRAEENQRYVNEYHSQDGPLKVSDPVPQSLSTVYVRAAQQAGIPYNHDFNGHTQEGIGYYQLTNRNGYRSSAPVCYLKPVLSRANLDILTSTLVTEVILEGNVAKGVRFAQKGESRPQSVLAAKEVLVTAGAIGSPKLLQLSGIGQADALRKLGIECKVDLPGVGENLQDHLDLFVVGECKGDFSADKYKSPLHSAWAGLQYALFKTGPVASNLCDAGGFWYADKNAMSPDIQFHFLAGSGLEHGLRPLRNGVTLNSAFLRPRSRGTVKLKSSDVRQAPLIDPNYWADPYDRKMSIAGFRLAREILHQDAFKPYIKGEADPGLHVKTDDEIAKYAMRFCKTDYHPVGTCKIGADSDPMAVVSPDLKVRGVEGLRVVDSSVMPYVVSSNTNAPTIMIAEKGADHILGRV</sequence>
<reference evidence="9 10" key="1">
    <citation type="submission" date="2019-03" db="EMBL/GenBank/DDBJ databases">
        <title>Genomic Encyclopedia of Type Strains, Phase IV (KMG-IV): sequencing the most valuable type-strain genomes for metagenomic binning, comparative biology and taxonomic classification.</title>
        <authorList>
            <person name="Goeker M."/>
        </authorList>
    </citation>
    <scope>NUCLEOTIDE SEQUENCE [LARGE SCALE GENOMIC DNA]</scope>
    <source>
        <strain evidence="9 10">DSM 5604</strain>
    </source>
</reference>
<feature type="domain" description="Glucose-methanol-choline oxidoreductase N-terminal" evidence="8">
    <location>
        <begin position="267"/>
        <end position="281"/>
    </location>
</feature>
<comment type="caution">
    <text evidence="9">The sequence shown here is derived from an EMBL/GenBank/DDBJ whole genome shotgun (WGS) entry which is preliminary data.</text>
</comment>
<evidence type="ECO:0000256" key="5">
    <source>
        <dbReference type="PIRSR" id="PIRSR000137-2"/>
    </source>
</evidence>
<accession>A0A4R6X3L2</accession>
<dbReference type="PROSITE" id="PS00623">
    <property type="entry name" value="GMC_OXRED_1"/>
    <property type="match status" value="1"/>
</dbReference>
<dbReference type="SUPFAM" id="SSF51905">
    <property type="entry name" value="FAD/NAD(P)-binding domain"/>
    <property type="match status" value="1"/>
</dbReference>
<dbReference type="PANTHER" id="PTHR11552">
    <property type="entry name" value="GLUCOSE-METHANOL-CHOLINE GMC OXIDOREDUCTASE"/>
    <property type="match status" value="1"/>
</dbReference>
<evidence type="ECO:0000313" key="10">
    <source>
        <dbReference type="Proteomes" id="UP000295729"/>
    </source>
</evidence>
<dbReference type="PIRSF" id="PIRSF000137">
    <property type="entry name" value="Alcohol_oxidase"/>
    <property type="match status" value="1"/>
</dbReference>
<evidence type="ECO:0000256" key="1">
    <source>
        <dbReference type="ARBA" id="ARBA00001974"/>
    </source>
</evidence>
<dbReference type="OrthoDB" id="9785276at2"/>
<gene>
    <name evidence="9" type="ORF">C8D85_3403</name>
</gene>
<dbReference type="Proteomes" id="UP000295729">
    <property type="component" value="Unassembled WGS sequence"/>
</dbReference>
<evidence type="ECO:0000256" key="3">
    <source>
        <dbReference type="ARBA" id="ARBA00022630"/>
    </source>
</evidence>
<comment type="cofactor">
    <cofactor evidence="1 5">
        <name>FAD</name>
        <dbReference type="ChEBI" id="CHEBI:57692"/>
    </cofactor>
</comment>